<dbReference type="Proteomes" id="UP000790377">
    <property type="component" value="Unassembled WGS sequence"/>
</dbReference>
<name>A0ACB8AAH0_9AGAM</name>
<organism evidence="1 2">
    <name type="scientific">Hygrophoropsis aurantiaca</name>
    <dbReference type="NCBI Taxonomy" id="72124"/>
    <lineage>
        <taxon>Eukaryota</taxon>
        <taxon>Fungi</taxon>
        <taxon>Dikarya</taxon>
        <taxon>Basidiomycota</taxon>
        <taxon>Agaricomycotina</taxon>
        <taxon>Agaricomycetes</taxon>
        <taxon>Agaricomycetidae</taxon>
        <taxon>Boletales</taxon>
        <taxon>Coniophorineae</taxon>
        <taxon>Hygrophoropsidaceae</taxon>
        <taxon>Hygrophoropsis</taxon>
    </lineage>
</organism>
<gene>
    <name evidence="1" type="ORF">BJ138DRAFT_152607</name>
</gene>
<dbReference type="EMBL" id="MU267729">
    <property type="protein sequence ID" value="KAH7910057.1"/>
    <property type="molecule type" value="Genomic_DNA"/>
</dbReference>
<sequence length="421" mass="47116">MSTPVLRIFNLTAFDLPMDHGSLLVKVKVGTKAKKTVTAKVSEKHAVQWDDVLCFDIQESPIIDLRVMRGDTSILKADKVFLADLFKDGSRAPVELRLYDANPQAGLSIGTIQFSIGSYRSSTVEQAPVATPPFFPTVSPLLLKVSNIKYTPHTGAHKAQYQVRLTIGDDSKVTIVNKNPGTEPELDGTLHFDVRMLKDLQLEAELIHHHAIVHDTLSGWTRRKSMDNFQPSSTISLDVHEQHGNLIGKITFRLDCLSLAECRAVHQNSRPPIGRSRSHNPVPPFMPPVLRITKIKVDDIYESLRKHTFYIQVKAGDTTRKTSALAADARKEVRWNDTLNLELPSTRKVEFQLFERSVIHPGSRCIKTTREVTIDDLLEDKSPGRVRCTAPLYDAAPGQGIEMGEVEFYIDSDMINFGDTN</sequence>
<accession>A0ACB8AAH0</accession>
<keyword evidence="2" id="KW-1185">Reference proteome</keyword>
<evidence type="ECO:0000313" key="1">
    <source>
        <dbReference type="EMBL" id="KAH7910057.1"/>
    </source>
</evidence>
<reference evidence="1" key="1">
    <citation type="journal article" date="2021" name="New Phytol.">
        <title>Evolutionary innovations through gain and loss of genes in the ectomycorrhizal Boletales.</title>
        <authorList>
            <person name="Wu G."/>
            <person name="Miyauchi S."/>
            <person name="Morin E."/>
            <person name="Kuo A."/>
            <person name="Drula E."/>
            <person name="Varga T."/>
            <person name="Kohler A."/>
            <person name="Feng B."/>
            <person name="Cao Y."/>
            <person name="Lipzen A."/>
            <person name="Daum C."/>
            <person name="Hundley H."/>
            <person name="Pangilinan J."/>
            <person name="Johnson J."/>
            <person name="Barry K."/>
            <person name="LaButti K."/>
            <person name="Ng V."/>
            <person name="Ahrendt S."/>
            <person name="Min B."/>
            <person name="Choi I.G."/>
            <person name="Park H."/>
            <person name="Plett J.M."/>
            <person name="Magnuson J."/>
            <person name="Spatafora J.W."/>
            <person name="Nagy L.G."/>
            <person name="Henrissat B."/>
            <person name="Grigoriev I.V."/>
            <person name="Yang Z.L."/>
            <person name="Xu J."/>
            <person name="Martin F.M."/>
        </authorList>
    </citation>
    <scope>NUCLEOTIDE SEQUENCE</scope>
    <source>
        <strain evidence="1">ATCC 28755</strain>
    </source>
</reference>
<evidence type="ECO:0000313" key="2">
    <source>
        <dbReference type="Proteomes" id="UP000790377"/>
    </source>
</evidence>
<protein>
    <submittedName>
        <fullName evidence="1">Uncharacterized protein</fullName>
    </submittedName>
</protein>
<proteinExistence type="predicted"/>
<comment type="caution">
    <text evidence="1">The sequence shown here is derived from an EMBL/GenBank/DDBJ whole genome shotgun (WGS) entry which is preliminary data.</text>
</comment>